<reference evidence="1" key="1">
    <citation type="submission" date="2021-08" db="EMBL/GenBank/DDBJ databases">
        <authorList>
            <person name="Misof B."/>
            <person name="Oliver O."/>
            <person name="Podsiadlowski L."/>
            <person name="Donath A."/>
            <person name="Peters R."/>
            <person name="Mayer C."/>
            <person name="Rust J."/>
            <person name="Gunkel S."/>
            <person name="Lesny P."/>
            <person name="Martin S."/>
            <person name="Oeyen J.P."/>
            <person name="Petersen M."/>
            <person name="Panagiotis P."/>
            <person name="Wilbrandt J."/>
            <person name="Tanja T."/>
        </authorList>
    </citation>
    <scope>NUCLEOTIDE SEQUENCE</scope>
    <source>
        <strain evidence="1">GBR_01_08_01A</strain>
        <tissue evidence="1">Thorax + abdomen</tissue>
    </source>
</reference>
<dbReference type="AlphaFoldDB" id="A0AAD9RA46"/>
<proteinExistence type="predicted"/>
<gene>
    <name evidence="1" type="ORF">KPH14_011310</name>
</gene>
<comment type="caution">
    <text evidence="1">The sequence shown here is derived from an EMBL/GenBank/DDBJ whole genome shotgun (WGS) entry which is preliminary data.</text>
</comment>
<accession>A0AAD9RA46</accession>
<keyword evidence="2" id="KW-1185">Reference proteome</keyword>
<dbReference type="Proteomes" id="UP001258017">
    <property type="component" value="Unassembled WGS sequence"/>
</dbReference>
<reference evidence="1" key="2">
    <citation type="journal article" date="2023" name="Commun. Biol.">
        <title>Intrasexual cuticular hydrocarbon dimorphism in a wasp sheds light on hydrocarbon biosynthesis genes in Hymenoptera.</title>
        <authorList>
            <person name="Moris V.C."/>
            <person name="Podsiadlowski L."/>
            <person name="Martin S."/>
            <person name="Oeyen J.P."/>
            <person name="Donath A."/>
            <person name="Petersen M."/>
            <person name="Wilbrandt J."/>
            <person name="Misof B."/>
            <person name="Liedtke D."/>
            <person name="Thamm M."/>
            <person name="Scheiner R."/>
            <person name="Schmitt T."/>
            <person name="Niehuis O."/>
        </authorList>
    </citation>
    <scope>NUCLEOTIDE SEQUENCE</scope>
    <source>
        <strain evidence="1">GBR_01_08_01A</strain>
    </source>
</reference>
<organism evidence="1 2">
    <name type="scientific">Odynerus spinipes</name>
    <dbReference type="NCBI Taxonomy" id="1348599"/>
    <lineage>
        <taxon>Eukaryota</taxon>
        <taxon>Metazoa</taxon>
        <taxon>Ecdysozoa</taxon>
        <taxon>Arthropoda</taxon>
        <taxon>Hexapoda</taxon>
        <taxon>Insecta</taxon>
        <taxon>Pterygota</taxon>
        <taxon>Neoptera</taxon>
        <taxon>Endopterygota</taxon>
        <taxon>Hymenoptera</taxon>
        <taxon>Apocrita</taxon>
        <taxon>Aculeata</taxon>
        <taxon>Vespoidea</taxon>
        <taxon>Vespidae</taxon>
        <taxon>Eumeninae</taxon>
        <taxon>Odynerus</taxon>
    </lineage>
</organism>
<evidence type="ECO:0000313" key="2">
    <source>
        <dbReference type="Proteomes" id="UP001258017"/>
    </source>
</evidence>
<sequence>MSHLNLPLSDKSVQKYLDHLSDAYRKHSWNENNFSKIINVRSIANSLEERINIKEDLKQLQDLENKNQHG</sequence>
<dbReference type="EMBL" id="JAIFRP010004413">
    <property type="protein sequence ID" value="KAK2575603.1"/>
    <property type="molecule type" value="Genomic_DNA"/>
</dbReference>
<evidence type="ECO:0000313" key="1">
    <source>
        <dbReference type="EMBL" id="KAK2575603.1"/>
    </source>
</evidence>
<name>A0AAD9RA46_9HYME</name>
<protein>
    <submittedName>
        <fullName evidence="1">Uncharacterized protein</fullName>
    </submittedName>
</protein>